<comment type="caution">
    <text evidence="5">The sequence shown here is derived from an EMBL/GenBank/DDBJ whole genome shotgun (WGS) entry which is preliminary data.</text>
</comment>
<reference evidence="5 6" key="1">
    <citation type="submission" date="2017-04" db="EMBL/GenBank/DDBJ databases">
        <title>Draft genome sequence of Tuber borchii Vittad., a whitish edible truffle.</title>
        <authorList>
            <consortium name="DOE Joint Genome Institute"/>
            <person name="Murat C."/>
            <person name="Kuo A."/>
            <person name="Barry K.W."/>
            <person name="Clum A."/>
            <person name="Dockter R.B."/>
            <person name="Fauchery L."/>
            <person name="Iotti M."/>
            <person name="Kohler A."/>
            <person name="Labutti K."/>
            <person name="Lindquist E.A."/>
            <person name="Lipzen A."/>
            <person name="Ohm R.A."/>
            <person name="Wang M."/>
            <person name="Grigoriev I.V."/>
            <person name="Zambonelli A."/>
            <person name="Martin F.M."/>
        </authorList>
    </citation>
    <scope>NUCLEOTIDE SEQUENCE [LARGE SCALE GENOMIC DNA]</scope>
    <source>
        <strain evidence="5 6">Tbo3840</strain>
    </source>
</reference>
<dbReference type="InterPro" id="IPR051209">
    <property type="entry name" value="FAD-bind_Monooxygenase_sf"/>
</dbReference>
<dbReference type="Proteomes" id="UP000244722">
    <property type="component" value="Unassembled WGS sequence"/>
</dbReference>
<dbReference type="SUPFAM" id="SSF51905">
    <property type="entry name" value="FAD/NAD(P)-binding domain"/>
    <property type="match status" value="1"/>
</dbReference>
<dbReference type="Gene3D" id="3.50.50.60">
    <property type="entry name" value="FAD/NAD(P)-binding domain"/>
    <property type="match status" value="2"/>
</dbReference>
<proteinExistence type="inferred from homology"/>
<dbReference type="Pfam" id="PF00743">
    <property type="entry name" value="FMO-like"/>
    <property type="match status" value="1"/>
</dbReference>
<dbReference type="GO" id="GO:0050661">
    <property type="term" value="F:NADP binding"/>
    <property type="evidence" value="ECO:0007669"/>
    <property type="project" value="InterPro"/>
</dbReference>
<keyword evidence="2" id="KW-0285">Flavoprotein</keyword>
<dbReference type="OrthoDB" id="74360at2759"/>
<dbReference type="GO" id="GO:0004499">
    <property type="term" value="F:N,N-dimethylaniline monooxygenase activity"/>
    <property type="evidence" value="ECO:0007669"/>
    <property type="project" value="InterPro"/>
</dbReference>
<sequence>MSSRSSPPLRYNEIVCVGGGLAAISLGSQLQIQYNFTDFHIYEKNDGIGGTWWANTYPGAACDIPSALYSFSFAPNPDWTCSLPAQGEIKEYIDRVASKYGIPQRVSLSTAVTKAQWDEGRGRWRLSLQDLKTGDAYFHECKILFTAQGLLVEPNYPKIPGLETFKGHVYHSACWDHSVDLKGKKVAIIGSGCTATQIVPAIAPEVEVVKQFIRTPHWILPPPVIEYSDFDRWMYKNVPLAYRFHRLLVFASTEWSFRLFGLSRYSQGQRDRYLYEKAPEKYHELLLPDYQIACKRRILDGGYLTSLNRPNVQVHKEKAIEITPRGIKGSSGIHDVDVIVLATGFQTSGKFFKGMEVLGRNGVSADQHWDGIGGIGAYNTTAMHSFPNFFILLGPNSVTGHTSAIVAIENTVDYALRVLKPVLRGYASRVEVKERSEKEYVNWIQAELRKTVWNTGCTSWYTSNGWNAMTYPWSQLHYYYRSRVVKAKDWEVTVTPLPWPFGLHKLTKT</sequence>
<evidence type="ECO:0000256" key="4">
    <source>
        <dbReference type="ARBA" id="ARBA00023002"/>
    </source>
</evidence>
<accession>A0A2T6ZTK6</accession>
<evidence type="ECO:0000313" key="6">
    <source>
        <dbReference type="Proteomes" id="UP000244722"/>
    </source>
</evidence>
<comment type="similarity">
    <text evidence="1">Belongs to the FAD-binding monooxygenase family.</text>
</comment>
<evidence type="ECO:0000256" key="2">
    <source>
        <dbReference type="ARBA" id="ARBA00022630"/>
    </source>
</evidence>
<dbReference type="GO" id="GO:0050660">
    <property type="term" value="F:flavin adenine dinucleotide binding"/>
    <property type="evidence" value="ECO:0007669"/>
    <property type="project" value="InterPro"/>
</dbReference>
<dbReference type="PANTHER" id="PTHR42877:SF5">
    <property type="entry name" value="L-ORNITHINE N(5)-MONOOXYGENASE-RELATED"/>
    <property type="match status" value="1"/>
</dbReference>
<name>A0A2T6ZTK6_TUBBO</name>
<evidence type="ECO:0000313" key="5">
    <source>
        <dbReference type="EMBL" id="PUU78820.1"/>
    </source>
</evidence>
<keyword evidence="6" id="KW-1185">Reference proteome</keyword>
<dbReference type="STRING" id="42251.A0A2T6ZTK6"/>
<dbReference type="InterPro" id="IPR020946">
    <property type="entry name" value="Flavin_mOase-like"/>
</dbReference>
<keyword evidence="4" id="KW-0560">Oxidoreductase</keyword>
<evidence type="ECO:0000256" key="3">
    <source>
        <dbReference type="ARBA" id="ARBA00022827"/>
    </source>
</evidence>
<keyword evidence="5" id="KW-0503">Monooxygenase</keyword>
<dbReference type="AlphaFoldDB" id="A0A2T6ZTK6"/>
<evidence type="ECO:0000256" key="1">
    <source>
        <dbReference type="ARBA" id="ARBA00010139"/>
    </source>
</evidence>
<dbReference type="EMBL" id="NESQ01000106">
    <property type="protein sequence ID" value="PUU78820.1"/>
    <property type="molecule type" value="Genomic_DNA"/>
</dbReference>
<dbReference type="InterPro" id="IPR036188">
    <property type="entry name" value="FAD/NAD-bd_sf"/>
</dbReference>
<gene>
    <name evidence="5" type="ORF">B9Z19DRAFT_1101185</name>
</gene>
<dbReference type="PANTHER" id="PTHR42877">
    <property type="entry name" value="L-ORNITHINE N(5)-MONOOXYGENASE-RELATED"/>
    <property type="match status" value="1"/>
</dbReference>
<keyword evidence="3" id="KW-0274">FAD</keyword>
<protein>
    <submittedName>
        <fullName evidence="5">Putative monooxygenase</fullName>
    </submittedName>
</protein>
<organism evidence="5 6">
    <name type="scientific">Tuber borchii</name>
    <name type="common">White truffle</name>
    <dbReference type="NCBI Taxonomy" id="42251"/>
    <lineage>
        <taxon>Eukaryota</taxon>
        <taxon>Fungi</taxon>
        <taxon>Dikarya</taxon>
        <taxon>Ascomycota</taxon>
        <taxon>Pezizomycotina</taxon>
        <taxon>Pezizomycetes</taxon>
        <taxon>Pezizales</taxon>
        <taxon>Tuberaceae</taxon>
        <taxon>Tuber</taxon>
    </lineage>
</organism>